<evidence type="ECO:0000259" key="3">
    <source>
        <dbReference type="Pfam" id="PF19278"/>
    </source>
</evidence>
<organism evidence="4 5">
    <name type="scientific">Mycobacterium sherrisii</name>
    <dbReference type="NCBI Taxonomy" id="243061"/>
    <lineage>
        <taxon>Bacteria</taxon>
        <taxon>Bacillati</taxon>
        <taxon>Actinomycetota</taxon>
        <taxon>Actinomycetes</taxon>
        <taxon>Mycobacteriales</taxon>
        <taxon>Mycobacteriaceae</taxon>
        <taxon>Mycobacterium</taxon>
        <taxon>Mycobacterium simiae complex</taxon>
    </lineage>
</organism>
<dbReference type="Pfam" id="PF01968">
    <property type="entry name" value="Hydantoinase_A"/>
    <property type="match status" value="1"/>
</dbReference>
<sequence length="705" mass="75090">MTEQVQYQIGCDIGGTFTDVTAVDSRGNVYSDKSDTTPDDLSVGLIAALENLAERIGVPLEQVLAHTTRFVNGTTAVTNSIAELRGARVGLLTTRGFGDNLLIARSARSADRDHHRQVNIPQIVPRERVVEVNERIDRKGAVVVPLSDTEARAAVRRLVDMGVEAIAISLLWSFANPHHEEQLAAAAAEEAPGLFVSVSSRLHPVIREYERTMTTVLNAFTGIRVAEYTGRIEKELGDRGLRTPIGFMQGFGGTLTADEARERPITLVDSGPAGGVIGAQALAARLGMHNVVTADMGGTSFDVSVLQGNKPLVTQRVMLRDQFLTALPKIDVLPIGAGGGSIAWVDARGIPQVGPRSAGADPGPVCYGKGGVVPTVTDASAVLGLLAPQAFLGGRRELALEPARQAMESEIGKPLDVDAVHAAASVYRMVTANMSNAVRTVTVERGHDPRIFSMVAYGGALGIFAADIAREVGIRQVVIPADAAVFSATGLLNSDDVRTRSRSAMWVGGDAGHIATALADLDDELTATLRAAGYSDDAIDVVWEGEFKYAGQQWELPVSLPRDRNLGEADLTDAQRRYGELYEAEYGSGSAWVGSPVVLVAVRVTATGRVSALEPIPAQPVPESERRQAPSGTRRVFLPLEGRQTDVAVYDTGSARAGHEVTGPAIFEHPLTTLQIPPGWTARIDEWGNFILTDQTASTNEENAQ</sequence>
<evidence type="ECO:0000313" key="5">
    <source>
        <dbReference type="Proteomes" id="UP000094224"/>
    </source>
</evidence>
<proteinExistence type="predicted"/>
<keyword evidence="5" id="KW-1185">Reference proteome</keyword>
<dbReference type="Proteomes" id="UP000094224">
    <property type="component" value="Unassembled WGS sequence"/>
</dbReference>
<feature type="domain" description="Hydantoinase/oxoprolinase N-terminal" evidence="2">
    <location>
        <begin position="9"/>
        <end position="190"/>
    </location>
</feature>
<dbReference type="AlphaFoldDB" id="A0A1E3SEW1"/>
<evidence type="ECO:0000313" key="4">
    <source>
        <dbReference type="EMBL" id="ODR00635.1"/>
    </source>
</evidence>
<dbReference type="PANTHER" id="PTHR11365">
    <property type="entry name" value="5-OXOPROLINASE RELATED"/>
    <property type="match status" value="1"/>
</dbReference>
<dbReference type="EMBL" id="MIHC01000064">
    <property type="protein sequence ID" value="ODR00635.1"/>
    <property type="molecule type" value="Genomic_DNA"/>
</dbReference>
<feature type="domain" description="Hydantoinase A/oxoprolinase" evidence="1">
    <location>
        <begin position="211"/>
        <end position="495"/>
    </location>
</feature>
<evidence type="ECO:0000259" key="2">
    <source>
        <dbReference type="Pfam" id="PF05378"/>
    </source>
</evidence>
<dbReference type="Pfam" id="PF05378">
    <property type="entry name" value="Hydant_A_N"/>
    <property type="match status" value="1"/>
</dbReference>
<dbReference type="Pfam" id="PF19278">
    <property type="entry name" value="Hydant_A_C"/>
    <property type="match status" value="1"/>
</dbReference>
<dbReference type="InterPro" id="IPR002821">
    <property type="entry name" value="Hydantoinase_A"/>
</dbReference>
<dbReference type="GO" id="GO:0005829">
    <property type="term" value="C:cytosol"/>
    <property type="evidence" value="ECO:0007669"/>
    <property type="project" value="TreeGrafter"/>
</dbReference>
<dbReference type="InterPro" id="IPR049517">
    <property type="entry name" value="ACX-like_C"/>
</dbReference>
<evidence type="ECO:0008006" key="6">
    <source>
        <dbReference type="Google" id="ProtNLM"/>
    </source>
</evidence>
<dbReference type="GO" id="GO:0017168">
    <property type="term" value="F:5-oxoprolinase (ATP-hydrolyzing) activity"/>
    <property type="evidence" value="ECO:0007669"/>
    <property type="project" value="TreeGrafter"/>
</dbReference>
<accession>A0A1E3SEW1</accession>
<name>A0A1E3SEW1_9MYCO</name>
<dbReference type="InterPro" id="IPR043129">
    <property type="entry name" value="ATPase_NBD"/>
</dbReference>
<protein>
    <recommendedName>
        <fullName evidence="6">5-oxoprolinase</fullName>
    </recommendedName>
</protein>
<dbReference type="RefSeq" id="WP_069402818.1">
    <property type="nucleotide sequence ID" value="NZ_JBKFED010000042.1"/>
</dbReference>
<feature type="domain" description="Acetophenone carboxylase-like C-terminal" evidence="3">
    <location>
        <begin position="513"/>
        <end position="691"/>
    </location>
</feature>
<reference evidence="5" key="1">
    <citation type="submission" date="2016-09" db="EMBL/GenBank/DDBJ databases">
        <authorList>
            <person name="Greninger A.L."/>
            <person name="Jerome K.R."/>
            <person name="Mcnair B."/>
            <person name="Wallis C."/>
            <person name="Fang F."/>
        </authorList>
    </citation>
    <scope>NUCLEOTIDE SEQUENCE [LARGE SCALE GENOMIC DNA]</scope>
    <source>
        <strain evidence="5">BC1_M4</strain>
    </source>
</reference>
<dbReference type="InterPro" id="IPR045079">
    <property type="entry name" value="Oxoprolinase-like"/>
</dbReference>
<dbReference type="PANTHER" id="PTHR11365:SF23">
    <property type="entry name" value="HYPOTHETICAL 5-OXOPROLINASE (EUROFUNG)-RELATED"/>
    <property type="match status" value="1"/>
</dbReference>
<comment type="caution">
    <text evidence="4">The sequence shown here is derived from an EMBL/GenBank/DDBJ whole genome shotgun (WGS) entry which is preliminary data.</text>
</comment>
<evidence type="ECO:0000259" key="1">
    <source>
        <dbReference type="Pfam" id="PF01968"/>
    </source>
</evidence>
<dbReference type="GO" id="GO:0006749">
    <property type="term" value="P:glutathione metabolic process"/>
    <property type="evidence" value="ECO:0007669"/>
    <property type="project" value="TreeGrafter"/>
</dbReference>
<gene>
    <name evidence="4" type="ORF">BHQ21_24180</name>
</gene>
<dbReference type="InterPro" id="IPR008040">
    <property type="entry name" value="Hydant_A_N"/>
</dbReference>
<dbReference type="SUPFAM" id="SSF53067">
    <property type="entry name" value="Actin-like ATPase domain"/>
    <property type="match status" value="1"/>
</dbReference>